<accession>A0A2A4XGK3</accession>
<keyword evidence="10" id="KW-0997">Cell inner membrane</keyword>
<dbReference type="Pfam" id="PF03748">
    <property type="entry name" value="FliL"/>
    <property type="match status" value="1"/>
</dbReference>
<evidence type="ECO:0000256" key="2">
    <source>
        <dbReference type="ARBA" id="ARBA00004162"/>
    </source>
</evidence>
<organism evidence="11 12">
    <name type="scientific">SAR86 cluster bacterium</name>
    <dbReference type="NCBI Taxonomy" id="2030880"/>
    <lineage>
        <taxon>Bacteria</taxon>
        <taxon>Pseudomonadati</taxon>
        <taxon>Pseudomonadota</taxon>
        <taxon>Gammaproteobacteria</taxon>
        <taxon>SAR86 cluster</taxon>
    </lineage>
</organism>
<keyword evidence="5 10" id="KW-0145">Chemotaxis</keyword>
<dbReference type="GO" id="GO:0009425">
    <property type="term" value="C:bacterial-type flagellum basal body"/>
    <property type="evidence" value="ECO:0007669"/>
    <property type="project" value="InterPro"/>
</dbReference>
<evidence type="ECO:0000256" key="5">
    <source>
        <dbReference type="ARBA" id="ARBA00022500"/>
    </source>
</evidence>
<keyword evidence="4" id="KW-1003">Cell membrane</keyword>
<evidence type="ECO:0000256" key="6">
    <source>
        <dbReference type="ARBA" id="ARBA00022692"/>
    </source>
</evidence>
<keyword evidence="7 10" id="KW-0283">Flagellar rotation</keyword>
<dbReference type="GO" id="GO:0005886">
    <property type="term" value="C:plasma membrane"/>
    <property type="evidence" value="ECO:0007669"/>
    <property type="project" value="UniProtKB-SubCell"/>
</dbReference>
<evidence type="ECO:0000256" key="9">
    <source>
        <dbReference type="ARBA" id="ARBA00023136"/>
    </source>
</evidence>
<protein>
    <recommendedName>
        <fullName evidence="10">Flagellar protein FliL</fullName>
    </recommendedName>
</protein>
<dbReference type="EMBL" id="NVUL01000004">
    <property type="protein sequence ID" value="PCI81626.1"/>
    <property type="molecule type" value="Genomic_DNA"/>
</dbReference>
<reference evidence="12" key="1">
    <citation type="submission" date="2017-08" db="EMBL/GenBank/DDBJ databases">
        <title>A dynamic microbial community with high functional redundancy inhabits the cold, oxic subseafloor aquifer.</title>
        <authorList>
            <person name="Tully B.J."/>
            <person name="Wheat C.G."/>
            <person name="Glazer B.T."/>
            <person name="Huber J.A."/>
        </authorList>
    </citation>
    <scope>NUCLEOTIDE SEQUENCE [LARGE SCALE GENOMIC DNA]</scope>
</reference>
<evidence type="ECO:0000313" key="11">
    <source>
        <dbReference type="EMBL" id="PCI81626.1"/>
    </source>
</evidence>
<dbReference type="InterPro" id="IPR005503">
    <property type="entry name" value="FliL"/>
</dbReference>
<evidence type="ECO:0000256" key="1">
    <source>
        <dbReference type="ARBA" id="ARBA00002254"/>
    </source>
</evidence>
<comment type="caution">
    <text evidence="11">The sequence shown here is derived from an EMBL/GenBank/DDBJ whole genome shotgun (WGS) entry which is preliminary data.</text>
</comment>
<comment type="subcellular location">
    <subcellularLocation>
        <location evidence="10">Cell inner membrane</location>
    </subcellularLocation>
    <subcellularLocation>
        <location evidence="2">Cell membrane</location>
        <topology evidence="2">Single-pass membrane protein</topology>
    </subcellularLocation>
</comment>
<evidence type="ECO:0000256" key="8">
    <source>
        <dbReference type="ARBA" id="ARBA00022989"/>
    </source>
</evidence>
<proteinExistence type="inferred from homology"/>
<keyword evidence="8" id="KW-1133">Transmembrane helix</keyword>
<dbReference type="GO" id="GO:0071978">
    <property type="term" value="P:bacterial-type flagellum-dependent swarming motility"/>
    <property type="evidence" value="ECO:0007669"/>
    <property type="project" value="TreeGrafter"/>
</dbReference>
<keyword evidence="9 10" id="KW-0472">Membrane</keyword>
<evidence type="ECO:0000256" key="10">
    <source>
        <dbReference type="RuleBase" id="RU364125"/>
    </source>
</evidence>
<evidence type="ECO:0000256" key="7">
    <source>
        <dbReference type="ARBA" id="ARBA00022779"/>
    </source>
</evidence>
<dbReference type="Proteomes" id="UP000218767">
    <property type="component" value="Unassembled WGS sequence"/>
</dbReference>
<evidence type="ECO:0000256" key="4">
    <source>
        <dbReference type="ARBA" id="ARBA00022475"/>
    </source>
</evidence>
<evidence type="ECO:0000313" key="12">
    <source>
        <dbReference type="Proteomes" id="UP000218767"/>
    </source>
</evidence>
<comment type="similarity">
    <text evidence="3 10">Belongs to the FliL family.</text>
</comment>
<gene>
    <name evidence="11" type="ORF">COB20_01350</name>
</gene>
<dbReference type="PANTHER" id="PTHR35091">
    <property type="entry name" value="FLAGELLAR PROTEIN FLIL"/>
    <property type="match status" value="1"/>
</dbReference>
<dbReference type="GO" id="GO:0006935">
    <property type="term" value="P:chemotaxis"/>
    <property type="evidence" value="ECO:0007669"/>
    <property type="project" value="UniProtKB-KW"/>
</dbReference>
<name>A0A2A4XGK3_9GAMM</name>
<keyword evidence="6" id="KW-0812">Transmembrane</keyword>
<dbReference type="AlphaFoldDB" id="A0A2A4XGK3"/>
<sequence length="154" mass="17523">MKKFLLTVIVLISTLLGLSYSGMLPLEYLGMEVSQTDEEHSEAPPPTFSETHYLPIDPPFIVNFTHLGALRYLQISIEIMYPQKDIIDRVIEHMPAIRNSLILLLSDQPFEKLSTFEGKEVLRGEMVAAVNEIVYRGSTVEFPGEMFITNFVMQ</sequence>
<comment type="function">
    <text evidence="1 10">Controls the rotational direction of flagella during chemotaxis.</text>
</comment>
<evidence type="ECO:0000256" key="3">
    <source>
        <dbReference type="ARBA" id="ARBA00008281"/>
    </source>
</evidence>
<dbReference type="PANTHER" id="PTHR35091:SF2">
    <property type="entry name" value="FLAGELLAR PROTEIN FLIL"/>
    <property type="match status" value="1"/>
</dbReference>